<evidence type="ECO:0000256" key="3">
    <source>
        <dbReference type="ARBA" id="ARBA00004496"/>
    </source>
</evidence>
<dbReference type="PANTHER" id="PTHR21022">
    <property type="entry name" value="PREPHENATE DEHYDRATASE P PROTEIN"/>
    <property type="match status" value="1"/>
</dbReference>
<dbReference type="OrthoDB" id="9802281at2"/>
<dbReference type="InterPro" id="IPR018528">
    <property type="entry name" value="Preph_deHydtase_CS"/>
</dbReference>
<evidence type="ECO:0000256" key="2">
    <source>
        <dbReference type="ARBA" id="ARBA00002364"/>
    </source>
</evidence>
<feature type="domain" description="Chorismate mutase" evidence="20">
    <location>
        <begin position="17"/>
        <end position="107"/>
    </location>
</feature>
<dbReference type="SUPFAM" id="SSF48600">
    <property type="entry name" value="Chorismate mutase II"/>
    <property type="match status" value="1"/>
</dbReference>
<dbReference type="Pfam" id="PF00800">
    <property type="entry name" value="PDT"/>
    <property type="match status" value="1"/>
</dbReference>
<evidence type="ECO:0000256" key="1">
    <source>
        <dbReference type="ARBA" id="ARBA00000824"/>
    </source>
</evidence>
<dbReference type="InterPro" id="IPR001086">
    <property type="entry name" value="Preph_deHydtase"/>
</dbReference>
<dbReference type="GO" id="GO:0004664">
    <property type="term" value="F:prephenate dehydratase activity"/>
    <property type="evidence" value="ECO:0007669"/>
    <property type="project" value="UniProtKB-EC"/>
</dbReference>
<dbReference type="GO" id="GO:0004106">
    <property type="term" value="F:chorismate mutase activity"/>
    <property type="evidence" value="ECO:0007669"/>
    <property type="project" value="UniProtKB-EC"/>
</dbReference>
<evidence type="ECO:0000256" key="8">
    <source>
        <dbReference type="ARBA" id="ARBA00021872"/>
    </source>
</evidence>
<dbReference type="SUPFAM" id="SSF53850">
    <property type="entry name" value="Periplasmic binding protein-like II"/>
    <property type="match status" value="1"/>
</dbReference>
<organism evidence="23 24">
    <name type="scientific">Monoglobus pectinilyticus</name>
    <dbReference type="NCBI Taxonomy" id="1981510"/>
    <lineage>
        <taxon>Bacteria</taxon>
        <taxon>Bacillati</taxon>
        <taxon>Bacillota</taxon>
        <taxon>Clostridia</taxon>
        <taxon>Monoglobales</taxon>
        <taxon>Monoglobaceae</taxon>
        <taxon>Monoglobus</taxon>
    </lineage>
</organism>
<dbReference type="UniPathway" id="UPA00121">
    <property type="reaction ID" value="UER00345"/>
</dbReference>
<evidence type="ECO:0000256" key="17">
    <source>
        <dbReference type="ARBA" id="ARBA00031520"/>
    </source>
</evidence>
<evidence type="ECO:0000256" key="13">
    <source>
        <dbReference type="ARBA" id="ARBA00023235"/>
    </source>
</evidence>
<gene>
    <name evidence="23" type="ORF">B9O19_00284</name>
</gene>
<dbReference type="InterPro" id="IPR045865">
    <property type="entry name" value="ACT-like_dom_sf"/>
</dbReference>
<dbReference type="InterPro" id="IPR008242">
    <property type="entry name" value="Chor_mutase/pphenate_deHydtase"/>
</dbReference>
<dbReference type="GO" id="GO:0009094">
    <property type="term" value="P:L-phenylalanine biosynthetic process"/>
    <property type="evidence" value="ECO:0007669"/>
    <property type="project" value="UniProtKB-UniPathway"/>
</dbReference>
<keyword evidence="11" id="KW-0057">Aromatic amino acid biosynthesis</keyword>
<comment type="catalytic activity">
    <reaction evidence="18">
        <text>prephenate + H(+) = 3-phenylpyruvate + CO2 + H2O</text>
        <dbReference type="Rhea" id="RHEA:21648"/>
        <dbReference type="ChEBI" id="CHEBI:15377"/>
        <dbReference type="ChEBI" id="CHEBI:15378"/>
        <dbReference type="ChEBI" id="CHEBI:16526"/>
        <dbReference type="ChEBI" id="CHEBI:18005"/>
        <dbReference type="ChEBI" id="CHEBI:29934"/>
        <dbReference type="EC" id="4.2.1.51"/>
    </reaction>
</comment>
<dbReference type="PROSITE" id="PS51171">
    <property type="entry name" value="PREPHENATE_DEHYDR_3"/>
    <property type="match status" value="1"/>
</dbReference>
<dbReference type="RefSeq" id="WP_102364765.1">
    <property type="nucleotide sequence ID" value="NZ_CP020991.1"/>
</dbReference>
<proteinExistence type="predicted"/>
<dbReference type="InterPro" id="IPR036979">
    <property type="entry name" value="CM_dom_sf"/>
</dbReference>
<dbReference type="InterPro" id="IPR011279">
    <property type="entry name" value="Chorismate_mutase_GmP"/>
</dbReference>
<evidence type="ECO:0000256" key="18">
    <source>
        <dbReference type="ARBA" id="ARBA00047848"/>
    </source>
</evidence>
<dbReference type="PROSITE" id="PS00857">
    <property type="entry name" value="PREPHENATE_DEHYDR_1"/>
    <property type="match status" value="1"/>
</dbReference>
<evidence type="ECO:0000256" key="9">
    <source>
        <dbReference type="ARBA" id="ARBA00022490"/>
    </source>
</evidence>
<dbReference type="PROSITE" id="PS51168">
    <property type="entry name" value="CHORISMATE_MUT_2"/>
    <property type="match status" value="1"/>
</dbReference>
<evidence type="ECO:0000259" key="22">
    <source>
        <dbReference type="PROSITE" id="PS51671"/>
    </source>
</evidence>
<dbReference type="PIRSF" id="PIRSF001500">
    <property type="entry name" value="Chor_mut_pdt_Ppr"/>
    <property type="match status" value="1"/>
</dbReference>
<dbReference type="InterPro" id="IPR036263">
    <property type="entry name" value="Chorismate_II_sf"/>
</dbReference>
<evidence type="ECO:0000256" key="10">
    <source>
        <dbReference type="ARBA" id="ARBA00022605"/>
    </source>
</evidence>
<evidence type="ECO:0000259" key="20">
    <source>
        <dbReference type="PROSITE" id="PS51168"/>
    </source>
</evidence>
<evidence type="ECO:0000256" key="5">
    <source>
        <dbReference type="ARBA" id="ARBA00004817"/>
    </source>
</evidence>
<evidence type="ECO:0000256" key="15">
    <source>
        <dbReference type="ARBA" id="ARBA00023268"/>
    </source>
</evidence>
<keyword evidence="14" id="KW-0456">Lyase</keyword>
<comment type="subcellular location">
    <subcellularLocation>
        <location evidence="3">Cytoplasm</location>
    </subcellularLocation>
</comment>
<dbReference type="InterPro" id="IPR002912">
    <property type="entry name" value="ACT_dom"/>
</dbReference>
<name>A0A2K9P1L9_9FIRM</name>
<dbReference type="GO" id="GO:0046417">
    <property type="term" value="P:chorismate metabolic process"/>
    <property type="evidence" value="ECO:0007669"/>
    <property type="project" value="InterPro"/>
</dbReference>
<comment type="function">
    <text evidence="2">Catalyzes the Claisen rearrangement of chorismate to prephenate and the decarboxylation/dehydration of prephenate to phenylpyruvate.</text>
</comment>
<dbReference type="Gene3D" id="1.20.59.10">
    <property type="entry name" value="Chorismate mutase"/>
    <property type="match status" value="1"/>
</dbReference>
<comment type="catalytic activity">
    <reaction evidence="1">
        <text>chorismate = prephenate</text>
        <dbReference type="Rhea" id="RHEA:13897"/>
        <dbReference type="ChEBI" id="CHEBI:29748"/>
        <dbReference type="ChEBI" id="CHEBI:29934"/>
        <dbReference type="EC" id="5.4.99.5"/>
    </reaction>
</comment>
<evidence type="ECO:0000256" key="12">
    <source>
        <dbReference type="ARBA" id="ARBA00023222"/>
    </source>
</evidence>
<dbReference type="GO" id="GO:0005737">
    <property type="term" value="C:cytoplasm"/>
    <property type="evidence" value="ECO:0007669"/>
    <property type="project" value="UniProtKB-SubCell"/>
</dbReference>
<dbReference type="SMART" id="SM00830">
    <property type="entry name" value="CM_2"/>
    <property type="match status" value="1"/>
</dbReference>
<feature type="domain" description="Prephenate dehydratase" evidence="21">
    <location>
        <begin position="130"/>
        <end position="308"/>
    </location>
</feature>
<comment type="pathway">
    <text evidence="4">Amino-acid biosynthesis; L-phenylalanine biosynthesis; phenylpyruvate from prephenate: step 1/1.</text>
</comment>
<dbReference type="Proteomes" id="UP000235589">
    <property type="component" value="Chromosome"/>
</dbReference>
<dbReference type="Gene3D" id="3.40.190.10">
    <property type="entry name" value="Periplasmic binding protein-like II"/>
    <property type="match status" value="2"/>
</dbReference>
<dbReference type="AlphaFoldDB" id="A0A2K9P1L9"/>
<protein>
    <recommendedName>
        <fullName evidence="7">Bifunctional chorismate mutase/prephenate dehydratase</fullName>
        <ecNumber evidence="6">4.2.1.51</ecNumber>
    </recommendedName>
    <alternativeName>
        <fullName evidence="17">Chorismate mutase-prephenate dehydratase</fullName>
    </alternativeName>
    <alternativeName>
        <fullName evidence="8">Prephenate dehydratase</fullName>
    </alternativeName>
    <alternativeName>
        <fullName evidence="16">p-protein</fullName>
    </alternativeName>
</protein>
<evidence type="ECO:0000313" key="23">
    <source>
        <dbReference type="EMBL" id="AUO18468.1"/>
    </source>
</evidence>
<dbReference type="InterPro" id="IPR002701">
    <property type="entry name" value="CM_II_prokaryot"/>
</dbReference>
<keyword evidence="24" id="KW-1185">Reference proteome</keyword>
<evidence type="ECO:0000256" key="14">
    <source>
        <dbReference type="ARBA" id="ARBA00023239"/>
    </source>
</evidence>
<feature type="site" description="Essential for prephenate dehydratase activity" evidence="19">
    <location>
        <position position="301"/>
    </location>
</feature>
<evidence type="ECO:0000256" key="19">
    <source>
        <dbReference type="PIRSR" id="PIRSR001500-2"/>
    </source>
</evidence>
<evidence type="ECO:0000256" key="6">
    <source>
        <dbReference type="ARBA" id="ARBA00013147"/>
    </source>
</evidence>
<dbReference type="EC" id="4.2.1.51" evidence="6"/>
<sequence length="400" mass="45476">MDTKSDNQKLNELNNTCSQKNRLDILREEIDKIDKELLPLFLKRMDLCSSVADYKRSVGKPVLDSEREKQVLKSKMDLLTDKSRENEVYEFFTAIMSISRDRQTRELSRDKGRKRIEDMLNPKPHIQNPRIVFYGVKGSYSEEAAIKYFGAESNRTNADSFEAAFLSLKNNKSDYAVLPIENSNTGTIVDVMDLLEKYGYFIIGEVDIPIRHCLMGVKGSKVSDIKYIYSHEQGIMQSSGFLKTLGNDIICREYYSTAKSAEKVANDNNPVQAAIAGKQNAEIYGLDILAEDINNSDKNTTRFIVVSVNSEIDVMCNKISAAFTLPHESGELHRVLACFAHGDLNLLKLESRPLDNKNFEYMFFVDYTGNLLDEKVRQITNNVIEGTGEFKLLGNYKIKE</sequence>
<dbReference type="GeneID" id="98061713"/>
<dbReference type="PANTHER" id="PTHR21022:SF19">
    <property type="entry name" value="PREPHENATE DEHYDRATASE-RELATED"/>
    <property type="match status" value="1"/>
</dbReference>
<keyword evidence="12" id="KW-0584">Phenylalanine biosynthesis</keyword>
<keyword evidence="10" id="KW-0028">Amino-acid biosynthesis</keyword>
<comment type="pathway">
    <text evidence="5">Metabolic intermediate biosynthesis; prephenate biosynthesis; prephenate from chorismate: step 1/1.</text>
</comment>
<keyword evidence="9" id="KW-0963">Cytoplasm</keyword>
<dbReference type="PROSITE" id="PS51671">
    <property type="entry name" value="ACT"/>
    <property type="match status" value="1"/>
</dbReference>
<evidence type="ECO:0000259" key="21">
    <source>
        <dbReference type="PROSITE" id="PS51171"/>
    </source>
</evidence>
<dbReference type="SUPFAM" id="SSF55021">
    <property type="entry name" value="ACT-like"/>
    <property type="match status" value="1"/>
</dbReference>
<evidence type="ECO:0000256" key="4">
    <source>
        <dbReference type="ARBA" id="ARBA00004741"/>
    </source>
</evidence>
<dbReference type="UniPathway" id="UPA00120">
    <property type="reaction ID" value="UER00203"/>
</dbReference>
<keyword evidence="15" id="KW-0511">Multifunctional enzyme</keyword>
<dbReference type="NCBIfam" id="TIGR01805">
    <property type="entry name" value="CM_mono_grmpos"/>
    <property type="match status" value="1"/>
</dbReference>
<feature type="domain" description="ACT" evidence="22">
    <location>
        <begin position="320"/>
        <end position="397"/>
    </location>
</feature>
<dbReference type="EMBL" id="CP020991">
    <property type="protein sequence ID" value="AUO18468.1"/>
    <property type="molecule type" value="Genomic_DNA"/>
</dbReference>
<dbReference type="CDD" id="cd04905">
    <property type="entry name" value="ACT_CM-PDT"/>
    <property type="match status" value="1"/>
</dbReference>
<reference evidence="23 24" key="1">
    <citation type="submission" date="2017-04" db="EMBL/GenBank/DDBJ databases">
        <title>Monoglobus pectinilyticus 14 draft genome.</title>
        <authorList>
            <person name="Kim C."/>
            <person name="Rosendale D.I."/>
            <person name="Kelly W.J."/>
            <person name="Tannock G.W."/>
            <person name="Patchett M.L."/>
            <person name="Jordens J.Z."/>
        </authorList>
    </citation>
    <scope>NUCLEOTIDE SEQUENCE [LARGE SCALE GENOMIC DNA]</scope>
    <source>
        <strain evidence="23 24">14</strain>
    </source>
</reference>
<evidence type="ECO:0000313" key="24">
    <source>
        <dbReference type="Proteomes" id="UP000235589"/>
    </source>
</evidence>
<evidence type="ECO:0000256" key="7">
    <source>
        <dbReference type="ARBA" id="ARBA00014401"/>
    </source>
</evidence>
<evidence type="ECO:0000256" key="16">
    <source>
        <dbReference type="ARBA" id="ARBA00031175"/>
    </source>
</evidence>
<keyword evidence="13" id="KW-0413">Isomerase</keyword>
<dbReference type="CDD" id="cd13631">
    <property type="entry name" value="PBP2_Ct-PDT_like"/>
    <property type="match status" value="1"/>
</dbReference>
<dbReference type="Pfam" id="PF01817">
    <property type="entry name" value="CM_2"/>
    <property type="match status" value="1"/>
</dbReference>
<dbReference type="Gene3D" id="3.30.70.260">
    <property type="match status" value="1"/>
</dbReference>
<evidence type="ECO:0000256" key="11">
    <source>
        <dbReference type="ARBA" id="ARBA00023141"/>
    </source>
</evidence>
<dbReference type="KEGG" id="mpec:B9O19_00284"/>
<accession>A0A2K9P1L9</accession>